<accession>A0AAD7GE86</accession>
<dbReference type="Gene3D" id="3.40.50.1100">
    <property type="match status" value="1"/>
</dbReference>
<proteinExistence type="predicted"/>
<protein>
    <submittedName>
        <fullName evidence="1">Uncharacterized protein</fullName>
    </submittedName>
</protein>
<dbReference type="Proteomes" id="UP001221757">
    <property type="component" value="Unassembled WGS sequence"/>
</dbReference>
<gene>
    <name evidence="1" type="ORF">B0H17DRAFT_1201710</name>
</gene>
<reference evidence="1" key="1">
    <citation type="submission" date="2023-03" db="EMBL/GenBank/DDBJ databases">
        <title>Massive genome expansion in bonnet fungi (Mycena s.s.) driven by repeated elements and novel gene families across ecological guilds.</title>
        <authorList>
            <consortium name="Lawrence Berkeley National Laboratory"/>
            <person name="Harder C.B."/>
            <person name="Miyauchi S."/>
            <person name="Viragh M."/>
            <person name="Kuo A."/>
            <person name="Thoen E."/>
            <person name="Andreopoulos B."/>
            <person name="Lu D."/>
            <person name="Skrede I."/>
            <person name="Drula E."/>
            <person name="Henrissat B."/>
            <person name="Morin E."/>
            <person name="Kohler A."/>
            <person name="Barry K."/>
            <person name="LaButti K."/>
            <person name="Morin E."/>
            <person name="Salamov A."/>
            <person name="Lipzen A."/>
            <person name="Mereny Z."/>
            <person name="Hegedus B."/>
            <person name="Baldrian P."/>
            <person name="Stursova M."/>
            <person name="Weitz H."/>
            <person name="Taylor A."/>
            <person name="Grigoriev I.V."/>
            <person name="Nagy L.G."/>
            <person name="Martin F."/>
            <person name="Kauserud H."/>
        </authorList>
    </citation>
    <scope>NUCLEOTIDE SEQUENCE</scope>
    <source>
        <strain evidence="1">CBHHK067</strain>
    </source>
</reference>
<dbReference type="EMBL" id="JARKIE010000065">
    <property type="protein sequence ID" value="KAJ7690361.1"/>
    <property type="molecule type" value="Genomic_DNA"/>
</dbReference>
<comment type="caution">
    <text evidence="1">The sequence shown here is derived from an EMBL/GenBank/DDBJ whole genome shotgun (WGS) entry which is preliminary data.</text>
</comment>
<dbReference type="InterPro" id="IPR036052">
    <property type="entry name" value="TrpB-like_PALP_sf"/>
</dbReference>
<keyword evidence="2" id="KW-1185">Reference proteome</keyword>
<evidence type="ECO:0000313" key="2">
    <source>
        <dbReference type="Proteomes" id="UP001221757"/>
    </source>
</evidence>
<evidence type="ECO:0000313" key="1">
    <source>
        <dbReference type="EMBL" id="KAJ7690361.1"/>
    </source>
</evidence>
<organism evidence="1 2">
    <name type="scientific">Mycena rosella</name>
    <name type="common">Pink bonnet</name>
    <name type="synonym">Agaricus rosellus</name>
    <dbReference type="NCBI Taxonomy" id="1033263"/>
    <lineage>
        <taxon>Eukaryota</taxon>
        <taxon>Fungi</taxon>
        <taxon>Dikarya</taxon>
        <taxon>Basidiomycota</taxon>
        <taxon>Agaricomycotina</taxon>
        <taxon>Agaricomycetes</taxon>
        <taxon>Agaricomycetidae</taxon>
        <taxon>Agaricales</taxon>
        <taxon>Marasmiineae</taxon>
        <taxon>Mycenaceae</taxon>
        <taxon>Mycena</taxon>
    </lineage>
</organism>
<sequence length="90" mass="9809">MRRDAPGQVIAEHRHMSIACFLLPHAKRICSFLALWAPTASRSVDVLHRTQASRRFAQWVTADLVAAGGKPYYIPAGASTHPLGGLGFAR</sequence>
<dbReference type="AlphaFoldDB" id="A0AAD7GE86"/>
<name>A0AAD7GE86_MYCRO</name>